<feature type="transmembrane region" description="Helical" evidence="5">
    <location>
        <begin position="68"/>
        <end position="88"/>
    </location>
</feature>
<feature type="transmembrane region" description="Helical" evidence="5">
    <location>
        <begin position="227"/>
        <end position="248"/>
    </location>
</feature>
<keyword evidence="8" id="KW-1185">Reference proteome</keyword>
<dbReference type="PATRIC" id="fig|1173027.3.peg.5682"/>
<keyword evidence="3 5" id="KW-1133">Transmembrane helix</keyword>
<name>K9WLY1_9CYAN</name>
<dbReference type="EMBL" id="CP003630">
    <property type="protein sequence ID" value="AFZ20784.1"/>
    <property type="molecule type" value="Genomic_DNA"/>
</dbReference>
<organism evidence="7 8">
    <name type="scientific">Allocoleopsis franciscana PCC 7113</name>
    <dbReference type="NCBI Taxonomy" id="1173027"/>
    <lineage>
        <taxon>Bacteria</taxon>
        <taxon>Bacillati</taxon>
        <taxon>Cyanobacteriota</taxon>
        <taxon>Cyanophyceae</taxon>
        <taxon>Coleofasciculales</taxon>
        <taxon>Coleofasciculaceae</taxon>
        <taxon>Allocoleopsis</taxon>
        <taxon>Allocoleopsis franciscana</taxon>
    </lineage>
</organism>
<dbReference type="Gene3D" id="1.20.1250.20">
    <property type="entry name" value="MFS general substrate transporter like domains"/>
    <property type="match status" value="2"/>
</dbReference>
<feature type="domain" description="Major facilitator superfamily (MFS) profile" evidence="6">
    <location>
        <begin position="60"/>
        <end position="471"/>
    </location>
</feature>
<gene>
    <name evidence="7" type="ORF">Mic7113_5128</name>
</gene>
<feature type="transmembrane region" description="Helical" evidence="5">
    <location>
        <begin position="318"/>
        <end position="339"/>
    </location>
</feature>
<dbReference type="eggNOG" id="COG2211">
    <property type="taxonomic scope" value="Bacteria"/>
</dbReference>
<feature type="transmembrane region" description="Helical" evidence="5">
    <location>
        <begin position="159"/>
        <end position="182"/>
    </location>
</feature>
<dbReference type="HOGENOM" id="CLU_025379_2_0_3"/>
<dbReference type="GO" id="GO:0005886">
    <property type="term" value="C:plasma membrane"/>
    <property type="evidence" value="ECO:0007669"/>
    <property type="project" value="UniProtKB-SubCell"/>
</dbReference>
<dbReference type="PANTHER" id="PTHR23526:SF2">
    <property type="entry name" value="MAJOR FACILITATOR SUPERFAMILY (MFS) PROFILE DOMAIN-CONTAINING PROTEIN"/>
    <property type="match status" value="1"/>
</dbReference>
<evidence type="ECO:0000256" key="5">
    <source>
        <dbReference type="SAM" id="Phobius"/>
    </source>
</evidence>
<evidence type="ECO:0000256" key="3">
    <source>
        <dbReference type="ARBA" id="ARBA00022989"/>
    </source>
</evidence>
<feature type="transmembrane region" description="Helical" evidence="5">
    <location>
        <begin position="445"/>
        <end position="466"/>
    </location>
</feature>
<evidence type="ECO:0000256" key="1">
    <source>
        <dbReference type="ARBA" id="ARBA00004651"/>
    </source>
</evidence>
<dbReference type="SUPFAM" id="SSF103473">
    <property type="entry name" value="MFS general substrate transporter"/>
    <property type="match status" value="1"/>
</dbReference>
<evidence type="ECO:0000313" key="7">
    <source>
        <dbReference type="EMBL" id="AFZ20784.1"/>
    </source>
</evidence>
<evidence type="ECO:0000256" key="2">
    <source>
        <dbReference type="ARBA" id="ARBA00022692"/>
    </source>
</evidence>
<reference evidence="7 8" key="1">
    <citation type="submission" date="2012-06" db="EMBL/GenBank/DDBJ databases">
        <title>Finished chromosome of genome of Microcoleus sp. PCC 7113.</title>
        <authorList>
            <consortium name="US DOE Joint Genome Institute"/>
            <person name="Gugger M."/>
            <person name="Coursin T."/>
            <person name="Rippka R."/>
            <person name="Tandeau De Marsac N."/>
            <person name="Huntemann M."/>
            <person name="Wei C.-L."/>
            <person name="Han J."/>
            <person name="Detter J.C."/>
            <person name="Han C."/>
            <person name="Tapia R."/>
            <person name="Chen A."/>
            <person name="Kyrpides N."/>
            <person name="Mavromatis K."/>
            <person name="Markowitz V."/>
            <person name="Szeto E."/>
            <person name="Ivanova N."/>
            <person name="Pagani I."/>
            <person name="Pati A."/>
            <person name="Goodwin L."/>
            <person name="Nordberg H.P."/>
            <person name="Cantor M.N."/>
            <person name="Hua S.X."/>
            <person name="Woyke T."/>
            <person name="Kerfeld C.A."/>
        </authorList>
    </citation>
    <scope>NUCLEOTIDE SEQUENCE [LARGE SCALE GENOMIC DNA]</scope>
    <source>
        <strain evidence="7 8">PCC 7113</strain>
    </source>
</reference>
<dbReference type="Pfam" id="PF07690">
    <property type="entry name" value="MFS_1"/>
    <property type="match status" value="1"/>
</dbReference>
<proteinExistence type="predicted"/>
<keyword evidence="2 5" id="KW-0812">Transmembrane</keyword>
<protein>
    <submittedName>
        <fullName evidence="7">Sugar phosphate permease</fullName>
    </submittedName>
</protein>
<sequence>MYTPRALAGQLPSMVRNTADCTLKEISPLSAIDISDNRALSEVLLPTPPLAIPKKSVRTTLRASTLDGVFATFFGSVTTGVLLTNFLLELGATSVEIGLLSSIPMFVNLLQPLGAYLGDRTTSRHWYSLFIFGSSRLLWVILLVLMAGVNDSPSEHHQLLIWTLGVVFVTHVLGSLGSASWFSWMAALVPRQLRGRYFGVRNSAANLMNLICVPLMGWGVSSWKGGAIQGYGIVLSLGIVAGLLSLVFQWFMRDVNPQAPIPESSCVSRGDSNELATRWFKDTNFLIFLLYFGTWTFAVNLSTPFYSLYMLDNLHLDVSLVTLYSSLTAGANLLMLMVWGKLADRIGNRPILLSVGILVAVTPIFWLATGANPASVWIGLPLIHVLRGSTWAAIDLSMHNMQMSVAPLRNQAGYFAIAAAITGVSGALGTTAGGFLAQIPSLGGLAGLFALSAVLRLLALLPLVFVREHRSQPLIHAWREVKLAFGLSFNRVRKNDLLLGFRPQTVLIQAVGLANRLK</sequence>
<dbReference type="Proteomes" id="UP000010471">
    <property type="component" value="Chromosome"/>
</dbReference>
<accession>K9WLY1</accession>
<dbReference type="STRING" id="1173027.Mic7113_5128"/>
<dbReference type="InterPro" id="IPR052528">
    <property type="entry name" value="Sugar_transport-like"/>
</dbReference>
<feature type="transmembrane region" description="Helical" evidence="5">
    <location>
        <begin position="203"/>
        <end position="221"/>
    </location>
</feature>
<dbReference type="GO" id="GO:0022857">
    <property type="term" value="F:transmembrane transporter activity"/>
    <property type="evidence" value="ECO:0007669"/>
    <property type="project" value="InterPro"/>
</dbReference>
<feature type="transmembrane region" description="Helical" evidence="5">
    <location>
        <begin position="285"/>
        <end position="306"/>
    </location>
</feature>
<feature type="transmembrane region" description="Helical" evidence="5">
    <location>
        <begin position="126"/>
        <end position="147"/>
    </location>
</feature>
<feature type="transmembrane region" description="Helical" evidence="5">
    <location>
        <begin position="414"/>
        <end position="439"/>
    </location>
</feature>
<dbReference type="InterPro" id="IPR020846">
    <property type="entry name" value="MFS_dom"/>
</dbReference>
<evidence type="ECO:0000259" key="6">
    <source>
        <dbReference type="PROSITE" id="PS50850"/>
    </source>
</evidence>
<dbReference type="PROSITE" id="PS50850">
    <property type="entry name" value="MFS"/>
    <property type="match status" value="1"/>
</dbReference>
<feature type="transmembrane region" description="Helical" evidence="5">
    <location>
        <begin position="351"/>
        <end position="368"/>
    </location>
</feature>
<keyword evidence="4 5" id="KW-0472">Membrane</keyword>
<comment type="subcellular location">
    <subcellularLocation>
        <location evidence="1">Cell membrane</location>
        <topology evidence="1">Multi-pass membrane protein</topology>
    </subcellularLocation>
</comment>
<evidence type="ECO:0000313" key="8">
    <source>
        <dbReference type="Proteomes" id="UP000010471"/>
    </source>
</evidence>
<dbReference type="AlphaFoldDB" id="K9WLY1"/>
<dbReference type="PANTHER" id="PTHR23526">
    <property type="entry name" value="INTEGRAL MEMBRANE TRANSPORT PROTEIN-RELATED"/>
    <property type="match status" value="1"/>
</dbReference>
<feature type="transmembrane region" description="Helical" evidence="5">
    <location>
        <begin position="374"/>
        <end position="394"/>
    </location>
</feature>
<dbReference type="InterPro" id="IPR011701">
    <property type="entry name" value="MFS"/>
</dbReference>
<evidence type="ECO:0000256" key="4">
    <source>
        <dbReference type="ARBA" id="ARBA00023136"/>
    </source>
</evidence>
<dbReference type="KEGG" id="mic:Mic7113_5128"/>
<dbReference type="InterPro" id="IPR036259">
    <property type="entry name" value="MFS_trans_sf"/>
</dbReference>
<feature type="transmembrane region" description="Helical" evidence="5">
    <location>
        <begin position="94"/>
        <end position="114"/>
    </location>
</feature>